<accession>A0ABY9XAK0</accession>
<organism evidence="2 3">
    <name type="scientific">Archangium minus</name>
    <dbReference type="NCBI Taxonomy" id="83450"/>
    <lineage>
        <taxon>Bacteria</taxon>
        <taxon>Pseudomonadati</taxon>
        <taxon>Myxococcota</taxon>
        <taxon>Myxococcia</taxon>
        <taxon>Myxococcales</taxon>
        <taxon>Cystobacterineae</taxon>
        <taxon>Archangiaceae</taxon>
        <taxon>Archangium</taxon>
    </lineage>
</organism>
<dbReference type="Pfam" id="PF12146">
    <property type="entry name" value="Hydrolase_4"/>
    <property type="match status" value="1"/>
</dbReference>
<dbReference type="Gene3D" id="3.40.50.1820">
    <property type="entry name" value="alpha/beta hydrolase"/>
    <property type="match status" value="1"/>
</dbReference>
<protein>
    <submittedName>
        <fullName evidence="2">Lysophospholipase</fullName>
    </submittedName>
</protein>
<dbReference type="PRINTS" id="PR00111">
    <property type="entry name" value="ABHYDROLASE"/>
</dbReference>
<dbReference type="PANTHER" id="PTHR11614">
    <property type="entry name" value="PHOSPHOLIPASE-RELATED"/>
    <property type="match status" value="1"/>
</dbReference>
<feature type="domain" description="Serine aminopeptidase S33" evidence="1">
    <location>
        <begin position="26"/>
        <end position="260"/>
    </location>
</feature>
<sequence length="283" mass="31505">MEHTEDTVESAGGLKLYYQAWRPPGQPRTAVAIIHGIGEHSGRFKNIVDYLVARGHAVYALDLRGHGRSPGQRGHLMSWSEYREDVKAFLGRISTREPGRPLFLYGHSMGGLVVLDYVLRHPEGLSGTIISGPPFESVGVATPLLVASARILSRLWPTFALDVPLEAEALCRDRERITQYLGDPLVHRRCSVRWAAEALDAGAWVKAHAAELRLPLLLLHGEEDRINTAAGTRRFFESVSYPDKTLHLVPGGYHEPHSDPGYEQVLQRVEEHLLSHMPEAARP</sequence>
<proteinExistence type="predicted"/>
<gene>
    <name evidence="2" type="ORF">F0U60_16130</name>
</gene>
<dbReference type="Proteomes" id="UP001611383">
    <property type="component" value="Chromosome"/>
</dbReference>
<reference evidence="2 3" key="1">
    <citation type="submission" date="2019-08" db="EMBL/GenBank/DDBJ databases">
        <title>Archangium and Cystobacter genomes.</title>
        <authorList>
            <person name="Chen I.-C.K."/>
            <person name="Wielgoss S."/>
        </authorList>
    </citation>
    <scope>NUCLEOTIDE SEQUENCE [LARGE SCALE GENOMIC DNA]</scope>
    <source>
        <strain evidence="2 3">Cbm 6</strain>
    </source>
</reference>
<dbReference type="InterPro" id="IPR022742">
    <property type="entry name" value="Hydrolase_4"/>
</dbReference>
<evidence type="ECO:0000259" key="1">
    <source>
        <dbReference type="Pfam" id="PF12146"/>
    </source>
</evidence>
<keyword evidence="3" id="KW-1185">Reference proteome</keyword>
<evidence type="ECO:0000313" key="3">
    <source>
        <dbReference type="Proteomes" id="UP001611383"/>
    </source>
</evidence>
<dbReference type="InterPro" id="IPR051044">
    <property type="entry name" value="MAG_DAG_Lipase"/>
</dbReference>
<evidence type="ECO:0000313" key="2">
    <source>
        <dbReference type="EMBL" id="WNG52420.1"/>
    </source>
</evidence>
<dbReference type="EMBL" id="CP043494">
    <property type="protein sequence ID" value="WNG52420.1"/>
    <property type="molecule type" value="Genomic_DNA"/>
</dbReference>
<dbReference type="SUPFAM" id="SSF53474">
    <property type="entry name" value="alpha/beta-Hydrolases"/>
    <property type="match status" value="1"/>
</dbReference>
<name>A0ABY9XAK0_9BACT</name>
<dbReference type="InterPro" id="IPR029058">
    <property type="entry name" value="AB_hydrolase_fold"/>
</dbReference>
<dbReference type="InterPro" id="IPR000073">
    <property type="entry name" value="AB_hydrolase_1"/>
</dbReference>